<dbReference type="InterPro" id="IPR036390">
    <property type="entry name" value="WH_DNA-bd_sf"/>
</dbReference>
<dbReference type="PANTHER" id="PTHR39515:SF2">
    <property type="entry name" value="HTH-TYPE TRANSCRIPTIONAL REGULATOR RV0880"/>
    <property type="match status" value="1"/>
</dbReference>
<proteinExistence type="predicted"/>
<dbReference type="PANTHER" id="PTHR39515">
    <property type="entry name" value="CONSERVED PROTEIN"/>
    <property type="match status" value="1"/>
</dbReference>
<evidence type="ECO:0000259" key="1">
    <source>
        <dbReference type="PROSITE" id="PS50995"/>
    </source>
</evidence>
<dbReference type="Gene3D" id="1.10.10.10">
    <property type="entry name" value="Winged helix-like DNA-binding domain superfamily/Winged helix DNA-binding domain"/>
    <property type="match status" value="1"/>
</dbReference>
<dbReference type="RefSeq" id="WP_229686002.1">
    <property type="nucleotide sequence ID" value="NZ_BMMK01000002.1"/>
</dbReference>
<evidence type="ECO:0000313" key="3">
    <source>
        <dbReference type="Proteomes" id="UP000637578"/>
    </source>
</evidence>
<name>A0A8J3FTJ0_9PSEU</name>
<keyword evidence="3" id="KW-1185">Reference proteome</keyword>
<dbReference type="InterPro" id="IPR052526">
    <property type="entry name" value="HTH-type_Bedaq_tolerance"/>
</dbReference>
<dbReference type="GO" id="GO:0003700">
    <property type="term" value="F:DNA-binding transcription factor activity"/>
    <property type="evidence" value="ECO:0007669"/>
    <property type="project" value="InterPro"/>
</dbReference>
<dbReference type="InterPro" id="IPR036388">
    <property type="entry name" value="WH-like_DNA-bd_sf"/>
</dbReference>
<gene>
    <name evidence="2" type="ORF">GCM10012275_09230</name>
</gene>
<dbReference type="SMART" id="SM00347">
    <property type="entry name" value="HTH_MARR"/>
    <property type="match status" value="1"/>
</dbReference>
<dbReference type="Pfam" id="PF01047">
    <property type="entry name" value="MarR"/>
    <property type="match status" value="1"/>
</dbReference>
<accession>A0A8J3FTJ0</accession>
<comment type="caution">
    <text evidence="2">The sequence shown here is derived from an EMBL/GenBank/DDBJ whole genome shotgun (WGS) entry which is preliminary data.</text>
</comment>
<reference evidence="2" key="1">
    <citation type="journal article" date="2014" name="Int. J. Syst. Evol. Microbiol.">
        <title>Complete genome sequence of Corynebacterium casei LMG S-19264T (=DSM 44701T), isolated from a smear-ripened cheese.</title>
        <authorList>
            <consortium name="US DOE Joint Genome Institute (JGI-PGF)"/>
            <person name="Walter F."/>
            <person name="Albersmeier A."/>
            <person name="Kalinowski J."/>
            <person name="Ruckert C."/>
        </authorList>
    </citation>
    <scope>NUCLEOTIDE SEQUENCE</scope>
    <source>
        <strain evidence="2">CGMCC 4.5737</strain>
    </source>
</reference>
<evidence type="ECO:0000313" key="2">
    <source>
        <dbReference type="EMBL" id="GGM40421.1"/>
    </source>
</evidence>
<dbReference type="Proteomes" id="UP000637578">
    <property type="component" value="Unassembled WGS sequence"/>
</dbReference>
<reference evidence="2" key="2">
    <citation type="submission" date="2020-09" db="EMBL/GenBank/DDBJ databases">
        <authorList>
            <person name="Sun Q."/>
            <person name="Zhou Y."/>
        </authorList>
    </citation>
    <scope>NUCLEOTIDE SEQUENCE</scope>
    <source>
        <strain evidence="2">CGMCC 4.5737</strain>
    </source>
</reference>
<dbReference type="AlphaFoldDB" id="A0A8J3FTJ0"/>
<protein>
    <submittedName>
        <fullName evidence="2">MarR family transcriptional regulator</fullName>
    </submittedName>
</protein>
<dbReference type="InterPro" id="IPR000835">
    <property type="entry name" value="HTH_MarR-typ"/>
</dbReference>
<dbReference type="PROSITE" id="PS50995">
    <property type="entry name" value="HTH_MARR_2"/>
    <property type="match status" value="1"/>
</dbReference>
<feature type="domain" description="HTH marR-type" evidence="1">
    <location>
        <begin position="1"/>
        <end position="137"/>
    </location>
</feature>
<sequence>MVARQVTEEDALQLVLAVHRLNRALRVSTTALPLTQLIVLSLLAEHGSMRIGELAAGVPCSQPTATTVVAGLEPLGLVRRQADPADGRAVLITLTDQGRERILSVARREAELLDQRMAELTPQERATVLAATPLLVRLAGSVG</sequence>
<dbReference type="EMBL" id="BMMK01000002">
    <property type="protein sequence ID" value="GGM40421.1"/>
    <property type="molecule type" value="Genomic_DNA"/>
</dbReference>
<dbReference type="SUPFAM" id="SSF46785">
    <property type="entry name" value="Winged helix' DNA-binding domain"/>
    <property type="match status" value="1"/>
</dbReference>
<organism evidence="2 3">
    <name type="scientific">Longimycelium tulufanense</name>
    <dbReference type="NCBI Taxonomy" id="907463"/>
    <lineage>
        <taxon>Bacteria</taxon>
        <taxon>Bacillati</taxon>
        <taxon>Actinomycetota</taxon>
        <taxon>Actinomycetes</taxon>
        <taxon>Pseudonocardiales</taxon>
        <taxon>Pseudonocardiaceae</taxon>
        <taxon>Longimycelium</taxon>
    </lineage>
</organism>